<dbReference type="InterPro" id="IPR023614">
    <property type="entry name" value="Porin_dom_sf"/>
</dbReference>
<evidence type="ECO:0008006" key="4">
    <source>
        <dbReference type="Google" id="ProtNLM"/>
    </source>
</evidence>
<evidence type="ECO:0000313" key="3">
    <source>
        <dbReference type="Proteomes" id="UP000502065"/>
    </source>
</evidence>
<dbReference type="Proteomes" id="UP000502065">
    <property type="component" value="Chromosome"/>
</dbReference>
<organism evidence="2 3">
    <name type="scientific">Arcobacter aquimarinus</name>
    <dbReference type="NCBI Taxonomy" id="1315211"/>
    <lineage>
        <taxon>Bacteria</taxon>
        <taxon>Pseudomonadati</taxon>
        <taxon>Campylobacterota</taxon>
        <taxon>Epsilonproteobacteria</taxon>
        <taxon>Campylobacterales</taxon>
        <taxon>Arcobacteraceae</taxon>
        <taxon>Arcobacter</taxon>
    </lineage>
</organism>
<dbReference type="Gene3D" id="2.40.160.10">
    <property type="entry name" value="Porin"/>
    <property type="match status" value="1"/>
</dbReference>
<gene>
    <name evidence="2" type="ORF">AAQM_0532</name>
</gene>
<accession>A0AAE7B3F7</accession>
<reference evidence="2 3" key="1">
    <citation type="submission" date="2018-07" db="EMBL/GenBank/DDBJ databases">
        <title>Identification of phenol metabolism pathways in Arcobacter.</title>
        <authorList>
            <person name="Miller W.G."/>
            <person name="Yee E."/>
            <person name="Bono J.L."/>
        </authorList>
    </citation>
    <scope>NUCLEOTIDE SEQUENCE [LARGE SCALE GENOMIC DNA]</scope>
    <source>
        <strain evidence="2 3">W63</strain>
    </source>
</reference>
<keyword evidence="3" id="KW-1185">Reference proteome</keyword>
<dbReference type="SUPFAM" id="SSF56935">
    <property type="entry name" value="Porins"/>
    <property type="match status" value="1"/>
</dbReference>
<dbReference type="AlphaFoldDB" id="A0AAE7B3F7"/>
<protein>
    <recommendedName>
        <fullName evidence="4">Porin domain-containing protein</fullName>
    </recommendedName>
</protein>
<dbReference type="RefSeq" id="WP_129094196.1">
    <property type="nucleotide sequence ID" value="NZ_CBCSAE010000001.1"/>
</dbReference>
<keyword evidence="1" id="KW-0732">Signal</keyword>
<dbReference type="EMBL" id="CP030944">
    <property type="protein sequence ID" value="QKE25305.1"/>
    <property type="molecule type" value="Genomic_DNA"/>
</dbReference>
<proteinExistence type="predicted"/>
<dbReference type="KEGG" id="aaqi:AAQM_0532"/>
<dbReference type="NCBIfam" id="NF033923">
    <property type="entry name" value="opr_proin_2"/>
    <property type="match status" value="1"/>
</dbReference>
<dbReference type="NCBIfam" id="NF033922">
    <property type="entry name" value="opr_porin_1"/>
    <property type="match status" value="1"/>
</dbReference>
<feature type="chain" id="PRO_5042003903" description="Porin domain-containing protein" evidence="1">
    <location>
        <begin position="27"/>
        <end position="373"/>
    </location>
</feature>
<sequence>MKKILKNKSISLIACGVILSSSTVFGADTIDAAFKEGKVSGSLGVYGQKIDYEKNGREGYANGNATIGFETASFYGLSAKAEFKGNLDLGEVHNNDRDNAPFENDALMTEAYLKYAVDGFSLSAGRQAIDLEWLADYNESVVAAITAIPDTTVVLGYTYRKAESGIDLSEDFYKLNENKGAYVLDVKYTGLKGVEFNPYAYSAPEVADWYGLKTTFTADMFGAIAHYAASNEDSNKRGATNNGSIGHLELNTTISDFTAALGYIKTDKDVGVGSMEVAGDNISPFEEGNNTYAADAKTIYGSLGYTIAGVELDALYGETKYATDYKEKELNLSVGYSFTESLAASILYANINADENNAEVDYEKVLASVEYTF</sequence>
<evidence type="ECO:0000313" key="2">
    <source>
        <dbReference type="EMBL" id="QKE25305.1"/>
    </source>
</evidence>
<feature type="signal peptide" evidence="1">
    <location>
        <begin position="1"/>
        <end position="26"/>
    </location>
</feature>
<name>A0AAE7B3F7_9BACT</name>
<evidence type="ECO:0000256" key="1">
    <source>
        <dbReference type="SAM" id="SignalP"/>
    </source>
</evidence>